<dbReference type="AlphaFoldDB" id="A0A5B7GEG6"/>
<evidence type="ECO:0000256" key="1">
    <source>
        <dbReference type="SAM" id="MobiDB-lite"/>
    </source>
</evidence>
<feature type="region of interest" description="Disordered" evidence="1">
    <location>
        <begin position="76"/>
        <end position="96"/>
    </location>
</feature>
<organism evidence="2 3">
    <name type="scientific">Portunus trituberculatus</name>
    <name type="common">Swimming crab</name>
    <name type="synonym">Neptunus trituberculatus</name>
    <dbReference type="NCBI Taxonomy" id="210409"/>
    <lineage>
        <taxon>Eukaryota</taxon>
        <taxon>Metazoa</taxon>
        <taxon>Ecdysozoa</taxon>
        <taxon>Arthropoda</taxon>
        <taxon>Crustacea</taxon>
        <taxon>Multicrustacea</taxon>
        <taxon>Malacostraca</taxon>
        <taxon>Eumalacostraca</taxon>
        <taxon>Eucarida</taxon>
        <taxon>Decapoda</taxon>
        <taxon>Pleocyemata</taxon>
        <taxon>Brachyura</taxon>
        <taxon>Eubrachyura</taxon>
        <taxon>Portunoidea</taxon>
        <taxon>Portunidae</taxon>
        <taxon>Portuninae</taxon>
        <taxon>Portunus</taxon>
    </lineage>
</organism>
<evidence type="ECO:0000313" key="2">
    <source>
        <dbReference type="EMBL" id="MPC58401.1"/>
    </source>
</evidence>
<reference evidence="2 3" key="1">
    <citation type="submission" date="2019-05" db="EMBL/GenBank/DDBJ databases">
        <title>Another draft genome of Portunus trituberculatus and its Hox gene families provides insights of decapod evolution.</title>
        <authorList>
            <person name="Jeong J.-H."/>
            <person name="Song I."/>
            <person name="Kim S."/>
            <person name="Choi T."/>
            <person name="Kim D."/>
            <person name="Ryu S."/>
            <person name="Kim W."/>
        </authorList>
    </citation>
    <scope>NUCLEOTIDE SEQUENCE [LARGE SCALE GENOMIC DNA]</scope>
    <source>
        <tissue evidence="2">Muscle</tissue>
    </source>
</reference>
<comment type="caution">
    <text evidence="2">The sequence shown here is derived from an EMBL/GenBank/DDBJ whole genome shotgun (WGS) entry which is preliminary data.</text>
</comment>
<accession>A0A5B7GEG6</accession>
<keyword evidence="3" id="KW-1185">Reference proteome</keyword>
<evidence type="ECO:0000313" key="3">
    <source>
        <dbReference type="Proteomes" id="UP000324222"/>
    </source>
</evidence>
<protein>
    <submittedName>
        <fullName evidence="2">Uncharacterized protein</fullName>
    </submittedName>
</protein>
<proteinExistence type="predicted"/>
<name>A0A5B7GEG6_PORTR</name>
<dbReference type="Proteomes" id="UP000324222">
    <property type="component" value="Unassembled WGS sequence"/>
</dbReference>
<dbReference type="EMBL" id="VSRR010015648">
    <property type="protein sequence ID" value="MPC58401.1"/>
    <property type="molecule type" value="Genomic_DNA"/>
</dbReference>
<sequence length="246" mass="27138">MRRFLPRMERDMDLPSDPTKEGRLVLCIERRAARTMREPLEIAEDTVTNTTTSSPFTIPTVSPVYATIISAFPTPPIPASPPTPPAPQAPPTPVPLSTTSTIPPVYVTIISTTNTTIITNTSNTTITINTTNTTSTTNTSPFVHHLNNTSYLRYNRLFPPYTTNTTITTNTANTTITTNTIYDQVGGRGKDRARERVMGKGECRHSANVICLVNRAWEYHGMKGNQSCLPVFFLFFLEQVDGDGVV</sequence>
<gene>
    <name evidence="2" type="ORF">E2C01_052407</name>
</gene>
<feature type="compositionally biased region" description="Pro residues" evidence="1">
    <location>
        <begin position="76"/>
        <end position="94"/>
    </location>
</feature>